<feature type="region of interest" description="Disordered" evidence="1">
    <location>
        <begin position="60"/>
        <end position="105"/>
    </location>
</feature>
<evidence type="ECO:0000256" key="1">
    <source>
        <dbReference type="SAM" id="MobiDB-lite"/>
    </source>
</evidence>
<dbReference type="AlphaFoldDB" id="A0A445INM0"/>
<evidence type="ECO:0000313" key="2">
    <source>
        <dbReference type="EMBL" id="RZB87651.1"/>
    </source>
</evidence>
<evidence type="ECO:0000313" key="3">
    <source>
        <dbReference type="Proteomes" id="UP000289340"/>
    </source>
</evidence>
<dbReference type="EMBL" id="QZWG01000010">
    <property type="protein sequence ID" value="RZB87651.1"/>
    <property type="molecule type" value="Genomic_DNA"/>
</dbReference>
<accession>A0A445INM0</accession>
<comment type="caution">
    <text evidence="2">The sequence shown here is derived from an EMBL/GenBank/DDBJ whole genome shotgun (WGS) entry which is preliminary data.</text>
</comment>
<protein>
    <recommendedName>
        <fullName evidence="4">RIN4 pathogenic type III effector avirulence factor Avr cleavage site domain-containing protein</fullName>
    </recommendedName>
</protein>
<dbReference type="PANTHER" id="PTHR33699:SF3">
    <property type="entry name" value="OS06G0347300 PROTEIN"/>
    <property type="match status" value="1"/>
</dbReference>
<proteinExistence type="predicted"/>
<evidence type="ECO:0008006" key="4">
    <source>
        <dbReference type="Google" id="ProtNLM"/>
    </source>
</evidence>
<sequence length="146" mass="17432">MDEWKGDEHIPAFGNWDFTNEFPITRYFECATQARLHNKPRHLRNHIKQETRNKERRCRHVNGNANKGKVYDVREQQRKPNRISKHVQVQVQQHDTVPRTPKPVDEDLYKIPPELLHTTNKRKKLLGFISKCLVLLVCHEHSKLKQ</sequence>
<dbReference type="Gramene" id="XM_028326777.1">
    <property type="protein sequence ID" value="XP_028182578.1"/>
    <property type="gene ID" value="LOC114369549"/>
</dbReference>
<organism evidence="2 3">
    <name type="scientific">Glycine soja</name>
    <name type="common">Wild soybean</name>
    <dbReference type="NCBI Taxonomy" id="3848"/>
    <lineage>
        <taxon>Eukaryota</taxon>
        <taxon>Viridiplantae</taxon>
        <taxon>Streptophyta</taxon>
        <taxon>Embryophyta</taxon>
        <taxon>Tracheophyta</taxon>
        <taxon>Spermatophyta</taxon>
        <taxon>Magnoliopsida</taxon>
        <taxon>eudicotyledons</taxon>
        <taxon>Gunneridae</taxon>
        <taxon>Pentapetalae</taxon>
        <taxon>rosids</taxon>
        <taxon>fabids</taxon>
        <taxon>Fabales</taxon>
        <taxon>Fabaceae</taxon>
        <taxon>Papilionoideae</taxon>
        <taxon>50 kb inversion clade</taxon>
        <taxon>NPAAA clade</taxon>
        <taxon>indigoferoid/millettioid clade</taxon>
        <taxon>Phaseoleae</taxon>
        <taxon>Glycine</taxon>
        <taxon>Glycine subgen. Soja</taxon>
    </lineage>
</organism>
<dbReference type="Proteomes" id="UP000289340">
    <property type="component" value="Chromosome 10"/>
</dbReference>
<name>A0A445INM0_GLYSO</name>
<reference evidence="2 3" key="1">
    <citation type="submission" date="2018-09" db="EMBL/GenBank/DDBJ databases">
        <title>A high-quality reference genome of wild soybean provides a powerful tool to mine soybean genomes.</title>
        <authorList>
            <person name="Xie M."/>
            <person name="Chung C.Y.L."/>
            <person name="Li M.-W."/>
            <person name="Wong F.-L."/>
            <person name="Chan T.-F."/>
            <person name="Lam H.-M."/>
        </authorList>
    </citation>
    <scope>NUCLEOTIDE SEQUENCE [LARGE SCALE GENOMIC DNA]</scope>
    <source>
        <strain evidence="3">cv. W05</strain>
        <tissue evidence="2">Hypocotyl of etiolated seedlings</tissue>
    </source>
</reference>
<gene>
    <name evidence="2" type="ORF">D0Y65_027304</name>
</gene>
<feature type="compositionally biased region" description="Basic and acidic residues" evidence="1">
    <location>
        <begin position="69"/>
        <end position="78"/>
    </location>
</feature>
<keyword evidence="3" id="KW-1185">Reference proteome</keyword>
<dbReference type="PANTHER" id="PTHR33699">
    <property type="entry name" value="EXPRESSED PROTEIN"/>
    <property type="match status" value="1"/>
</dbReference>